<dbReference type="OrthoDB" id="1045822at2759"/>
<reference evidence="2" key="1">
    <citation type="submission" date="2020-12" db="EMBL/GenBank/DDBJ databases">
        <authorList>
            <person name="Iha C."/>
        </authorList>
    </citation>
    <scope>NUCLEOTIDE SEQUENCE</scope>
</reference>
<evidence type="ECO:0000256" key="1">
    <source>
        <dbReference type="SAM" id="MobiDB-lite"/>
    </source>
</evidence>
<dbReference type="NCBIfam" id="TIGR01571">
    <property type="entry name" value="A_thal_Cys_rich"/>
    <property type="match status" value="1"/>
</dbReference>
<organism evidence="2 3">
    <name type="scientific">Ostreobium quekettii</name>
    <dbReference type="NCBI Taxonomy" id="121088"/>
    <lineage>
        <taxon>Eukaryota</taxon>
        <taxon>Viridiplantae</taxon>
        <taxon>Chlorophyta</taxon>
        <taxon>core chlorophytes</taxon>
        <taxon>Ulvophyceae</taxon>
        <taxon>TCBD clade</taxon>
        <taxon>Bryopsidales</taxon>
        <taxon>Ostreobineae</taxon>
        <taxon>Ostreobiaceae</taxon>
        <taxon>Ostreobium</taxon>
    </lineage>
</organism>
<evidence type="ECO:0000313" key="2">
    <source>
        <dbReference type="EMBL" id="CAD7704964.1"/>
    </source>
</evidence>
<keyword evidence="3" id="KW-1185">Reference proteome</keyword>
<evidence type="ECO:0000313" key="3">
    <source>
        <dbReference type="Proteomes" id="UP000708148"/>
    </source>
</evidence>
<dbReference type="PANTHER" id="PTHR15907">
    <property type="entry name" value="DUF614 FAMILY PROTEIN-RELATED"/>
    <property type="match status" value="1"/>
</dbReference>
<gene>
    <name evidence="2" type="ORF">OSTQU699_LOCUS10319</name>
</gene>
<comment type="caution">
    <text evidence="2">The sequence shown here is derived from an EMBL/GenBank/DDBJ whole genome shotgun (WGS) entry which is preliminary data.</text>
</comment>
<accession>A0A8S1JCS3</accession>
<dbReference type="Proteomes" id="UP000708148">
    <property type="component" value="Unassembled WGS sequence"/>
</dbReference>
<dbReference type="InterPro" id="IPR006461">
    <property type="entry name" value="PLAC_motif_containing"/>
</dbReference>
<dbReference type="AlphaFoldDB" id="A0A8S1JCS3"/>
<dbReference type="Pfam" id="PF04749">
    <property type="entry name" value="PLAC8"/>
    <property type="match status" value="1"/>
</dbReference>
<sequence length="127" mass="14448">MVCNSVCKVLFCPCVAYAEIKEALHGGEVPKDYCCNPCCCYCFLMTFAPYCIPCVLTGKTRRDIRTKYNLKPDCCGDCCTHFFCGGLALMQERREFKSRPLEPWPVETEHEQQSTYQPPAPERIATV</sequence>
<feature type="region of interest" description="Disordered" evidence="1">
    <location>
        <begin position="101"/>
        <end position="127"/>
    </location>
</feature>
<dbReference type="EMBL" id="CAJHUC010002987">
    <property type="protein sequence ID" value="CAD7704964.1"/>
    <property type="molecule type" value="Genomic_DNA"/>
</dbReference>
<proteinExistence type="predicted"/>
<name>A0A8S1JCS3_9CHLO</name>
<protein>
    <submittedName>
        <fullName evidence="2">Uncharacterized protein</fullName>
    </submittedName>
</protein>